<evidence type="ECO:0000313" key="6">
    <source>
        <dbReference type="Proteomes" id="UP000266723"/>
    </source>
</evidence>
<dbReference type="InterPro" id="IPR001878">
    <property type="entry name" value="Znf_CCHC"/>
</dbReference>
<gene>
    <name evidence="5" type="ORF">DY000_02056250</name>
</gene>
<feature type="region of interest" description="Disordered" evidence="2">
    <location>
        <begin position="465"/>
        <end position="507"/>
    </location>
</feature>
<feature type="compositionally biased region" description="Basic residues" evidence="2">
    <location>
        <begin position="492"/>
        <end position="507"/>
    </location>
</feature>
<sequence>MASHSSLLLILAVSCFVSLISSAIPQNFFTQNVRSAERTPFQTCLDLCELDSYLHYTYSATNSICLDEQFVGIEDILELVDITGGDVHRIKRTHLLEVVVVPPPMMRLNKWDEVVGESRNLYRAATPTYRLDGTPQISIPSKWQIEFGEEAVKLAVRRLVSHSTCFIFHTNLLAIGLLLLSVRVSHVASGLGEPILTNKPRLDPTTMGDAKVLVEMELDRDFPKIIALDDKQGNIFLVNVEYTWIPSMCERCGNLGHKAKRCLLTSKSIHDTTLQAQTKEDSCDIPVLDIDVILQNRNASTTPSPPVHPQVNANLVTSTAASDTLVIQNQNLSNDLDDQALILPSQQPDVVTVQDVTSGPSDHSDFQHETENRLFATLSPSSSHSQQEKPATPSRSVSTLSTLVDSQSNPTDTQIMEPFPSTIINNEDLETSVVGPLTMPPIHCAFESPSRFTVLGNVDEVETEPSSSFNLTRGGRESKPPIKYQSLEWKTVRGRGKHGRRGRGSAH</sequence>
<evidence type="ECO:0000259" key="4">
    <source>
        <dbReference type="PROSITE" id="PS50158"/>
    </source>
</evidence>
<dbReference type="PANTHER" id="PTHR31286:SF78">
    <property type="entry name" value="CCHC-TYPE DOMAIN-CONTAINING PROTEIN"/>
    <property type="match status" value="1"/>
</dbReference>
<reference evidence="5 6" key="1">
    <citation type="journal article" date="2020" name="BMC Genomics">
        <title>Intraspecific diversification of the crop wild relative Brassica cretica Lam. using demographic model selection.</title>
        <authorList>
            <person name="Kioukis A."/>
            <person name="Michalopoulou V.A."/>
            <person name="Briers L."/>
            <person name="Pirintsos S."/>
            <person name="Studholme D.J."/>
            <person name="Pavlidis P."/>
            <person name="Sarris P.F."/>
        </authorList>
    </citation>
    <scope>NUCLEOTIDE SEQUENCE [LARGE SCALE GENOMIC DNA]</scope>
    <source>
        <strain evidence="6">cv. PFS-1207/04</strain>
    </source>
</reference>
<evidence type="ECO:0000256" key="1">
    <source>
        <dbReference type="PROSITE-ProRule" id="PRU00047"/>
    </source>
</evidence>
<keyword evidence="1" id="KW-0479">Metal-binding</keyword>
<feature type="signal peptide" evidence="3">
    <location>
        <begin position="1"/>
        <end position="22"/>
    </location>
</feature>
<feature type="domain" description="CCHC-type" evidence="4">
    <location>
        <begin position="249"/>
        <end position="262"/>
    </location>
</feature>
<dbReference type="PANTHER" id="PTHR31286">
    <property type="entry name" value="GLYCINE-RICH CELL WALL STRUCTURAL PROTEIN 1.8-LIKE"/>
    <property type="match status" value="1"/>
</dbReference>
<feature type="region of interest" description="Disordered" evidence="2">
    <location>
        <begin position="378"/>
        <end position="418"/>
    </location>
</feature>
<keyword evidence="3" id="KW-0732">Signal</keyword>
<dbReference type="PROSITE" id="PS50158">
    <property type="entry name" value="ZF_CCHC"/>
    <property type="match status" value="1"/>
</dbReference>
<evidence type="ECO:0000256" key="2">
    <source>
        <dbReference type="SAM" id="MobiDB-lite"/>
    </source>
</evidence>
<dbReference type="EMBL" id="QGKV02002055">
    <property type="protein sequence ID" value="KAF3494460.1"/>
    <property type="molecule type" value="Genomic_DNA"/>
</dbReference>
<protein>
    <recommendedName>
        <fullName evidence="4">CCHC-type domain-containing protein</fullName>
    </recommendedName>
</protein>
<accession>A0ABQ7A9X5</accession>
<proteinExistence type="predicted"/>
<dbReference type="Proteomes" id="UP000266723">
    <property type="component" value="Unassembled WGS sequence"/>
</dbReference>
<keyword evidence="1" id="KW-0863">Zinc-finger</keyword>
<evidence type="ECO:0000313" key="5">
    <source>
        <dbReference type="EMBL" id="KAF3494460.1"/>
    </source>
</evidence>
<keyword evidence="1" id="KW-0862">Zinc</keyword>
<feature type="chain" id="PRO_5045513617" description="CCHC-type domain-containing protein" evidence="3">
    <location>
        <begin position="23"/>
        <end position="507"/>
    </location>
</feature>
<dbReference type="InterPro" id="IPR040256">
    <property type="entry name" value="At4g02000-like"/>
</dbReference>
<evidence type="ECO:0000256" key="3">
    <source>
        <dbReference type="SAM" id="SignalP"/>
    </source>
</evidence>
<comment type="caution">
    <text evidence="5">The sequence shown here is derived from an EMBL/GenBank/DDBJ whole genome shotgun (WGS) entry which is preliminary data.</text>
</comment>
<feature type="compositionally biased region" description="Polar residues" evidence="2">
    <location>
        <begin position="378"/>
        <end position="414"/>
    </location>
</feature>
<keyword evidence="6" id="KW-1185">Reference proteome</keyword>
<name>A0ABQ7A9X5_BRACR</name>
<organism evidence="5 6">
    <name type="scientific">Brassica cretica</name>
    <name type="common">Mustard</name>
    <dbReference type="NCBI Taxonomy" id="69181"/>
    <lineage>
        <taxon>Eukaryota</taxon>
        <taxon>Viridiplantae</taxon>
        <taxon>Streptophyta</taxon>
        <taxon>Embryophyta</taxon>
        <taxon>Tracheophyta</taxon>
        <taxon>Spermatophyta</taxon>
        <taxon>Magnoliopsida</taxon>
        <taxon>eudicotyledons</taxon>
        <taxon>Gunneridae</taxon>
        <taxon>Pentapetalae</taxon>
        <taxon>rosids</taxon>
        <taxon>malvids</taxon>
        <taxon>Brassicales</taxon>
        <taxon>Brassicaceae</taxon>
        <taxon>Brassiceae</taxon>
        <taxon>Brassica</taxon>
    </lineage>
</organism>